<evidence type="ECO:0000313" key="1">
    <source>
        <dbReference type="EMBL" id="GBP15015.1"/>
    </source>
</evidence>
<comment type="caution">
    <text evidence="1">The sequence shown here is derived from an EMBL/GenBank/DDBJ whole genome shotgun (WGS) entry which is preliminary data.</text>
</comment>
<protein>
    <submittedName>
        <fullName evidence="1">Uncharacterized protein</fullName>
    </submittedName>
</protein>
<sequence length="140" mass="15224">MGSKATLGNVVTPPAYITELEVAGGALGQCQIIQHPRIVTQDFPTPYIFAGRRIEFPRAIGEKPVGSIRSSGADRTAGRQSNVDFPLVVVDRSREAGDDVTVGATREFKKIKFRRNIEGVAGVVKDFVEDLIVQEHLSAF</sequence>
<keyword evidence="2" id="KW-1185">Reference proteome</keyword>
<evidence type="ECO:0000313" key="2">
    <source>
        <dbReference type="Proteomes" id="UP000299102"/>
    </source>
</evidence>
<dbReference type="EMBL" id="BGZK01000068">
    <property type="protein sequence ID" value="GBP15015.1"/>
    <property type="molecule type" value="Genomic_DNA"/>
</dbReference>
<gene>
    <name evidence="1" type="ORF">EVAR_6660_1</name>
</gene>
<dbReference type="AlphaFoldDB" id="A0A4C1TLS8"/>
<organism evidence="1 2">
    <name type="scientific">Eumeta variegata</name>
    <name type="common">Bagworm moth</name>
    <name type="synonym">Eumeta japonica</name>
    <dbReference type="NCBI Taxonomy" id="151549"/>
    <lineage>
        <taxon>Eukaryota</taxon>
        <taxon>Metazoa</taxon>
        <taxon>Ecdysozoa</taxon>
        <taxon>Arthropoda</taxon>
        <taxon>Hexapoda</taxon>
        <taxon>Insecta</taxon>
        <taxon>Pterygota</taxon>
        <taxon>Neoptera</taxon>
        <taxon>Endopterygota</taxon>
        <taxon>Lepidoptera</taxon>
        <taxon>Glossata</taxon>
        <taxon>Ditrysia</taxon>
        <taxon>Tineoidea</taxon>
        <taxon>Psychidae</taxon>
        <taxon>Oiketicinae</taxon>
        <taxon>Eumeta</taxon>
    </lineage>
</organism>
<accession>A0A4C1TLS8</accession>
<dbReference type="Proteomes" id="UP000299102">
    <property type="component" value="Unassembled WGS sequence"/>
</dbReference>
<reference evidence="1 2" key="1">
    <citation type="journal article" date="2019" name="Commun. Biol.">
        <title>The bagworm genome reveals a unique fibroin gene that provides high tensile strength.</title>
        <authorList>
            <person name="Kono N."/>
            <person name="Nakamura H."/>
            <person name="Ohtoshi R."/>
            <person name="Tomita M."/>
            <person name="Numata K."/>
            <person name="Arakawa K."/>
        </authorList>
    </citation>
    <scope>NUCLEOTIDE SEQUENCE [LARGE SCALE GENOMIC DNA]</scope>
</reference>
<proteinExistence type="predicted"/>
<name>A0A4C1TLS8_EUMVA</name>